<organism evidence="6 7">
    <name type="scientific">Cupriavidus basilensis</name>
    <dbReference type="NCBI Taxonomy" id="68895"/>
    <lineage>
        <taxon>Bacteria</taxon>
        <taxon>Pseudomonadati</taxon>
        <taxon>Pseudomonadota</taxon>
        <taxon>Betaproteobacteria</taxon>
        <taxon>Burkholderiales</taxon>
        <taxon>Burkholderiaceae</taxon>
        <taxon>Cupriavidus</taxon>
    </lineage>
</organism>
<proteinExistence type="inferred from homology"/>
<dbReference type="Pfam" id="PF03466">
    <property type="entry name" value="LysR_substrate"/>
    <property type="match status" value="1"/>
</dbReference>
<keyword evidence="3" id="KW-0238">DNA-binding</keyword>
<dbReference type="PANTHER" id="PTHR30126:SF98">
    <property type="entry name" value="HTH-TYPE TRANSCRIPTIONAL ACTIVATOR BAUR"/>
    <property type="match status" value="1"/>
</dbReference>
<keyword evidence="2" id="KW-0805">Transcription regulation</keyword>
<dbReference type="InterPro" id="IPR000847">
    <property type="entry name" value="LysR_HTH_N"/>
</dbReference>
<keyword evidence="4" id="KW-0804">Transcription</keyword>
<dbReference type="CDD" id="cd05466">
    <property type="entry name" value="PBP2_LTTR_substrate"/>
    <property type="match status" value="1"/>
</dbReference>
<dbReference type="InterPro" id="IPR005119">
    <property type="entry name" value="LysR_subst-bd"/>
</dbReference>
<gene>
    <name evidence="6" type="ORF">P3W85_09955</name>
</gene>
<evidence type="ECO:0000313" key="7">
    <source>
        <dbReference type="Proteomes" id="UP001216674"/>
    </source>
</evidence>
<dbReference type="PANTHER" id="PTHR30126">
    <property type="entry name" value="HTH-TYPE TRANSCRIPTIONAL REGULATOR"/>
    <property type="match status" value="1"/>
</dbReference>
<evidence type="ECO:0000256" key="2">
    <source>
        <dbReference type="ARBA" id="ARBA00023015"/>
    </source>
</evidence>
<dbReference type="Gene3D" id="1.10.10.10">
    <property type="entry name" value="Winged helix-like DNA-binding domain superfamily/Winged helix DNA-binding domain"/>
    <property type="match status" value="1"/>
</dbReference>
<dbReference type="EMBL" id="JARJLM010000163">
    <property type="protein sequence ID" value="MDF3833267.1"/>
    <property type="molecule type" value="Genomic_DNA"/>
</dbReference>
<dbReference type="RefSeq" id="WP_276264665.1">
    <property type="nucleotide sequence ID" value="NZ_JARJLM010000163.1"/>
</dbReference>
<comment type="caution">
    <text evidence="6">The sequence shown here is derived from an EMBL/GenBank/DDBJ whole genome shotgun (WGS) entry which is preliminary data.</text>
</comment>
<dbReference type="InterPro" id="IPR036388">
    <property type="entry name" value="WH-like_DNA-bd_sf"/>
</dbReference>
<reference evidence="6 7" key="1">
    <citation type="submission" date="2023-03" db="EMBL/GenBank/DDBJ databases">
        <title>Draft assemblies of triclosan tolerant bacteria isolated from returned activated sludge.</title>
        <authorList>
            <person name="Van Hamelsveld S."/>
        </authorList>
    </citation>
    <scope>NUCLEOTIDE SEQUENCE [LARGE SCALE GENOMIC DNA]</scope>
    <source>
        <strain evidence="6 7">GW210010_S58</strain>
    </source>
</reference>
<dbReference type="SUPFAM" id="SSF46785">
    <property type="entry name" value="Winged helix' DNA-binding domain"/>
    <property type="match status" value="1"/>
</dbReference>
<evidence type="ECO:0000313" key="6">
    <source>
        <dbReference type="EMBL" id="MDF3833267.1"/>
    </source>
</evidence>
<keyword evidence="7" id="KW-1185">Reference proteome</keyword>
<name>A0ABT6AKY2_9BURK</name>
<dbReference type="PROSITE" id="PS50931">
    <property type="entry name" value="HTH_LYSR"/>
    <property type="match status" value="1"/>
</dbReference>
<protein>
    <submittedName>
        <fullName evidence="6">LysR family transcriptional regulator</fullName>
    </submittedName>
</protein>
<feature type="domain" description="HTH lysR-type" evidence="5">
    <location>
        <begin position="1"/>
        <end position="58"/>
    </location>
</feature>
<evidence type="ECO:0000256" key="3">
    <source>
        <dbReference type="ARBA" id="ARBA00023125"/>
    </source>
</evidence>
<comment type="similarity">
    <text evidence="1">Belongs to the LysR transcriptional regulatory family.</text>
</comment>
<accession>A0ABT6AKY2</accession>
<evidence type="ECO:0000256" key="4">
    <source>
        <dbReference type="ARBA" id="ARBA00023163"/>
    </source>
</evidence>
<dbReference type="SUPFAM" id="SSF53850">
    <property type="entry name" value="Periplasmic binding protein-like II"/>
    <property type="match status" value="1"/>
</dbReference>
<dbReference type="Gene3D" id="3.40.190.290">
    <property type="match status" value="1"/>
</dbReference>
<dbReference type="InterPro" id="IPR036390">
    <property type="entry name" value="WH_DNA-bd_sf"/>
</dbReference>
<dbReference type="Pfam" id="PF00126">
    <property type="entry name" value="HTH_1"/>
    <property type="match status" value="1"/>
</dbReference>
<dbReference type="PRINTS" id="PR00039">
    <property type="entry name" value="HTHLYSR"/>
</dbReference>
<evidence type="ECO:0000256" key="1">
    <source>
        <dbReference type="ARBA" id="ARBA00009437"/>
    </source>
</evidence>
<sequence>MNLKQLEHLLAVAETGSFSRAAEQLHLTQPALSRSIQMLEDDLGVRLIDRMGKRNELTPLGEAVATRARHLVFGAEEMRRSIDLLKAGNAGVIRVGLGSGPGAMLMTPLLIEVAQRHPDVRVSITRGAIELQLRQLRQRTLDALVIEIRSVTPAPDLSLEVVAEMRVGFICRCGHPLLSVTAEGVAFDELLRFPLACTPLADEPARILVRHFGPRADPQQAVRLRCEEIASLIETVRASDAIFLGIVAAARSGIESGELVELVTSPPLIASARFALVTLVGRTESPSMQLFRRFVADRLRD</sequence>
<dbReference type="Proteomes" id="UP001216674">
    <property type="component" value="Unassembled WGS sequence"/>
</dbReference>
<evidence type="ECO:0000259" key="5">
    <source>
        <dbReference type="PROSITE" id="PS50931"/>
    </source>
</evidence>